<keyword evidence="1" id="KW-0175">Coiled coil</keyword>
<dbReference type="SMART" id="SM00034">
    <property type="entry name" value="CLECT"/>
    <property type="match status" value="1"/>
</dbReference>
<dbReference type="Pfam" id="PF00059">
    <property type="entry name" value="Lectin_C"/>
    <property type="match status" value="1"/>
</dbReference>
<dbReference type="CDD" id="cd00037">
    <property type="entry name" value="CLECT"/>
    <property type="match status" value="1"/>
</dbReference>
<feature type="signal peptide" evidence="3">
    <location>
        <begin position="1"/>
        <end position="22"/>
    </location>
</feature>
<organism evidence="5 6">
    <name type="scientific">Clavelina lepadiformis</name>
    <name type="common">Light-bulb sea squirt</name>
    <name type="synonym">Ascidia lepadiformis</name>
    <dbReference type="NCBI Taxonomy" id="159417"/>
    <lineage>
        <taxon>Eukaryota</taxon>
        <taxon>Metazoa</taxon>
        <taxon>Chordata</taxon>
        <taxon>Tunicata</taxon>
        <taxon>Ascidiacea</taxon>
        <taxon>Aplousobranchia</taxon>
        <taxon>Clavelinidae</taxon>
        <taxon>Clavelina</taxon>
    </lineage>
</organism>
<dbReference type="PANTHER" id="PTHR22803">
    <property type="entry name" value="MANNOSE, PHOSPHOLIPASE, LECTIN RECEPTOR RELATED"/>
    <property type="match status" value="1"/>
</dbReference>
<keyword evidence="6" id="KW-1185">Reference proteome</keyword>
<dbReference type="InterPro" id="IPR050111">
    <property type="entry name" value="C-type_lectin/snaclec_domain"/>
</dbReference>
<dbReference type="InterPro" id="IPR016187">
    <property type="entry name" value="CTDL_fold"/>
</dbReference>
<dbReference type="EMBL" id="CAWYQH010000098">
    <property type="protein sequence ID" value="CAK8684714.1"/>
    <property type="molecule type" value="Genomic_DNA"/>
</dbReference>
<dbReference type="InterPro" id="IPR016186">
    <property type="entry name" value="C-type_lectin-like/link_sf"/>
</dbReference>
<feature type="compositionally biased region" description="Basic and acidic residues" evidence="2">
    <location>
        <begin position="63"/>
        <end position="76"/>
    </location>
</feature>
<keyword evidence="3" id="KW-0732">Signal</keyword>
<dbReference type="SUPFAM" id="SSF56436">
    <property type="entry name" value="C-type lectin-like"/>
    <property type="match status" value="1"/>
</dbReference>
<feature type="chain" id="PRO_5047440873" description="C-type lectin domain-containing protein" evidence="3">
    <location>
        <begin position="23"/>
        <end position="274"/>
    </location>
</feature>
<evidence type="ECO:0000256" key="3">
    <source>
        <dbReference type="SAM" id="SignalP"/>
    </source>
</evidence>
<proteinExistence type="predicted"/>
<reference evidence="5 6" key="1">
    <citation type="submission" date="2024-02" db="EMBL/GenBank/DDBJ databases">
        <authorList>
            <person name="Daric V."/>
            <person name="Darras S."/>
        </authorList>
    </citation>
    <scope>NUCLEOTIDE SEQUENCE [LARGE SCALE GENOMIC DNA]</scope>
</reference>
<accession>A0ABP0FYN6</accession>
<feature type="domain" description="C-type lectin" evidence="4">
    <location>
        <begin position="146"/>
        <end position="267"/>
    </location>
</feature>
<dbReference type="InterPro" id="IPR001304">
    <property type="entry name" value="C-type_lectin-like"/>
</dbReference>
<name>A0ABP0FYN6_CLALP</name>
<protein>
    <recommendedName>
        <fullName evidence="4">C-type lectin domain-containing protein</fullName>
    </recommendedName>
</protein>
<feature type="region of interest" description="Disordered" evidence="2">
    <location>
        <begin position="46"/>
        <end position="85"/>
    </location>
</feature>
<dbReference type="Proteomes" id="UP001642483">
    <property type="component" value="Unassembled WGS sequence"/>
</dbReference>
<evidence type="ECO:0000313" key="5">
    <source>
        <dbReference type="EMBL" id="CAK8684714.1"/>
    </source>
</evidence>
<dbReference type="Gene3D" id="3.10.100.10">
    <property type="entry name" value="Mannose-Binding Protein A, subunit A"/>
    <property type="match status" value="1"/>
</dbReference>
<gene>
    <name evidence="5" type="ORF">CVLEPA_LOCUS15837</name>
</gene>
<evidence type="ECO:0000313" key="6">
    <source>
        <dbReference type="Proteomes" id="UP001642483"/>
    </source>
</evidence>
<feature type="coiled-coil region" evidence="1">
    <location>
        <begin position="87"/>
        <end position="121"/>
    </location>
</feature>
<evidence type="ECO:0000256" key="2">
    <source>
        <dbReference type="SAM" id="MobiDB-lite"/>
    </source>
</evidence>
<evidence type="ECO:0000256" key="1">
    <source>
        <dbReference type="SAM" id="Coils"/>
    </source>
</evidence>
<sequence length="274" mass="30104">MLLKPAMIVFFLVFATFCPVNAQDCLTYCKKENELFTSMVNQATAETPSAVRGPPGYPGKRGTSGEKGDVGEKGSKGDSGGPAMEETDRLQGLIANLEEKLNAALRNVSDLQKQIENLSTDTIRPLRNKISKLCRANANAGWYAPSNGYQYRLFTSQQAWHASRRNCQRIGGDLAVVGMRDVATRRKLFNEILRSTNRVWIGLTDLAEEGNWVWNDDKPANAENANWSDGEPNNFGNEDCGAINWPGHTDIATVDVPCSSSLQALCEKELPSIC</sequence>
<dbReference type="PROSITE" id="PS50041">
    <property type="entry name" value="C_TYPE_LECTIN_2"/>
    <property type="match status" value="1"/>
</dbReference>
<comment type="caution">
    <text evidence="5">The sequence shown here is derived from an EMBL/GenBank/DDBJ whole genome shotgun (WGS) entry which is preliminary data.</text>
</comment>
<evidence type="ECO:0000259" key="4">
    <source>
        <dbReference type="PROSITE" id="PS50041"/>
    </source>
</evidence>